<dbReference type="CDD" id="cd02142">
    <property type="entry name" value="McbC_SagB-like_oxidoreductase"/>
    <property type="match status" value="1"/>
</dbReference>
<reference evidence="2 3" key="1">
    <citation type="submission" date="2018-11" db="EMBL/GenBank/DDBJ databases">
        <title>Genomes From Bacteria Associated with the Canine Oral Cavity: a Test Case for Automated Genome-Based Taxonomic Assignment.</title>
        <authorList>
            <person name="Coil D.A."/>
            <person name="Jospin G."/>
            <person name="Darling A.E."/>
            <person name="Wallis C."/>
            <person name="Davis I.J."/>
            <person name="Harris S."/>
            <person name="Eisen J.A."/>
            <person name="Holcombe L.J."/>
            <person name="O'Flynn C."/>
        </authorList>
    </citation>
    <scope>NUCLEOTIDE SEQUENCE [LARGE SCALE GENOMIC DNA]</scope>
    <source>
        <strain evidence="2 3">OH2822_COT-296</strain>
    </source>
</reference>
<dbReference type="PANTHER" id="PTHR43745">
    <property type="entry name" value="NITROREDUCTASE MJ1384-RELATED"/>
    <property type="match status" value="1"/>
</dbReference>
<sequence>MQKLQVVEGVSLRRDGDDLVIIGGGDEQRLRLGQEAAHRLARFNGQPVGLDELSLGLLTVANGMQILATLTSTIRSLVEAGYVTPVMELDGQIIAKLCKKGYLPWQEGSAPEGAVVSPLVMATHDHGWVVLDSGLGCGLVRMLPAFAGPVLAGEELGPGERLAPLRELLWKAGLLVLPEAATSMEQTMWNPAELLMMQRSNDSAANVAYGATYRYVDTRSPLPLVEPVDAETVVELPVPAPERWAQEDEPFGVVTERRRSVSSFSTEKAPTLRQLAGVLHRAARFQQRFVDDKGTEVARRPAAAGGALHELDLYLAVDRLDGLDAGLWRFNPAENVLERVNCQKDPAALVKAATASVWSKATPPVTVILVARFGRVMWKYEGVGGALVLKNAGVMLHALQLAAVAEGLGACALGGNSARVFEEVTGLGLPSHGPVGQLVLGVEQG</sequence>
<dbReference type="AlphaFoldDB" id="A0A3P1WVP3"/>
<evidence type="ECO:0000313" key="3">
    <source>
        <dbReference type="Proteomes" id="UP000280935"/>
    </source>
</evidence>
<dbReference type="NCBIfam" id="TIGR03605">
    <property type="entry name" value="antibiot_sagB"/>
    <property type="match status" value="1"/>
</dbReference>
<dbReference type="GO" id="GO:0016491">
    <property type="term" value="F:oxidoreductase activity"/>
    <property type="evidence" value="ECO:0007669"/>
    <property type="project" value="InterPro"/>
</dbReference>
<dbReference type="Gene3D" id="3.40.109.10">
    <property type="entry name" value="NADH Oxidase"/>
    <property type="match status" value="1"/>
</dbReference>
<dbReference type="SUPFAM" id="SSF55469">
    <property type="entry name" value="FMN-dependent nitroreductase-like"/>
    <property type="match status" value="1"/>
</dbReference>
<dbReference type="Proteomes" id="UP000280935">
    <property type="component" value="Unassembled WGS sequence"/>
</dbReference>
<dbReference type="InterPro" id="IPR029479">
    <property type="entry name" value="Nitroreductase"/>
</dbReference>
<dbReference type="PANTHER" id="PTHR43745:SF2">
    <property type="entry name" value="NITROREDUCTASE MJ1384-RELATED"/>
    <property type="match status" value="1"/>
</dbReference>
<dbReference type="EMBL" id="RQYT01000004">
    <property type="protein sequence ID" value="RRD50704.1"/>
    <property type="molecule type" value="Genomic_DNA"/>
</dbReference>
<gene>
    <name evidence="2" type="ORF">EII35_02935</name>
</gene>
<dbReference type="InterPro" id="IPR052544">
    <property type="entry name" value="Bacteriocin_Proc_Enz"/>
</dbReference>
<comment type="caution">
    <text evidence="2">The sequence shown here is derived from an EMBL/GenBank/DDBJ whole genome shotgun (WGS) entry which is preliminary data.</text>
</comment>
<name>A0A3P1WVP3_9ACTN</name>
<proteinExistence type="predicted"/>
<evidence type="ECO:0000259" key="1">
    <source>
        <dbReference type="Pfam" id="PF00881"/>
    </source>
</evidence>
<organism evidence="2 3">
    <name type="scientific">Arachnia propionica</name>
    <dbReference type="NCBI Taxonomy" id="1750"/>
    <lineage>
        <taxon>Bacteria</taxon>
        <taxon>Bacillati</taxon>
        <taxon>Actinomycetota</taxon>
        <taxon>Actinomycetes</taxon>
        <taxon>Propionibacteriales</taxon>
        <taxon>Propionibacteriaceae</taxon>
        <taxon>Arachnia</taxon>
    </lineage>
</organism>
<protein>
    <submittedName>
        <fullName evidence="2">SagB/ThcOx family dehydrogenase</fullName>
    </submittedName>
</protein>
<dbReference type="Pfam" id="PF00881">
    <property type="entry name" value="Nitroreductase"/>
    <property type="match status" value="1"/>
</dbReference>
<dbReference type="InterPro" id="IPR020051">
    <property type="entry name" value="SagB-type_dehydrogenase"/>
</dbReference>
<feature type="domain" description="Nitroreductase" evidence="1">
    <location>
        <begin position="257"/>
        <end position="441"/>
    </location>
</feature>
<dbReference type="OrthoDB" id="3723182at2"/>
<evidence type="ECO:0000313" key="2">
    <source>
        <dbReference type="EMBL" id="RRD50704.1"/>
    </source>
</evidence>
<dbReference type="RefSeq" id="WP_125226977.1">
    <property type="nucleotide sequence ID" value="NZ_RQYT01000004.1"/>
</dbReference>
<dbReference type="InterPro" id="IPR000415">
    <property type="entry name" value="Nitroreductase-like"/>
</dbReference>
<accession>A0A3P1WVP3</accession>